<evidence type="ECO:0000313" key="5">
    <source>
        <dbReference type="EMBL" id="AKH20664.1"/>
    </source>
</evidence>
<keyword evidence="2" id="KW-0547">Nucleotide-binding</keyword>
<dbReference type="PATRIC" id="fig|1543721.4.peg.2110"/>
<dbReference type="GO" id="GO:0015188">
    <property type="term" value="F:L-isoleucine transmembrane transporter activity"/>
    <property type="evidence" value="ECO:0007669"/>
    <property type="project" value="TreeGrafter"/>
</dbReference>
<evidence type="ECO:0000259" key="4">
    <source>
        <dbReference type="PROSITE" id="PS50893"/>
    </source>
</evidence>
<organism evidence="5 7">
    <name type="scientific">Sedimenticola thiotaurini</name>
    <dbReference type="NCBI Taxonomy" id="1543721"/>
    <lineage>
        <taxon>Bacteria</taxon>
        <taxon>Pseudomonadati</taxon>
        <taxon>Pseudomonadota</taxon>
        <taxon>Gammaproteobacteria</taxon>
        <taxon>Chromatiales</taxon>
        <taxon>Sedimenticolaceae</taxon>
        <taxon>Sedimenticola</taxon>
    </lineage>
</organism>
<protein>
    <recommendedName>
        <fullName evidence="4">ABC transporter domain-containing protein</fullName>
    </recommendedName>
</protein>
<dbReference type="GO" id="GO:0005886">
    <property type="term" value="C:plasma membrane"/>
    <property type="evidence" value="ECO:0007669"/>
    <property type="project" value="TreeGrafter"/>
</dbReference>
<name>A0A0F7JZC9_9GAMM</name>
<keyword evidence="7" id="KW-1185">Reference proteome</keyword>
<dbReference type="GO" id="GO:0005524">
    <property type="term" value="F:ATP binding"/>
    <property type="evidence" value="ECO:0007669"/>
    <property type="project" value="UniProtKB-KW"/>
</dbReference>
<reference evidence="5 7" key="1">
    <citation type="journal article" date="2015" name="Genome Announc.">
        <title>Complete Genome Sequence of Sedimenticola thiotaurini Strain SIP-G1, a Polyphosphate- and Polyhydroxyalkanoate-Accumulating Sulfur-Oxidizing Gammaproteobacterium Isolated from Salt Marsh Sediments.</title>
        <authorList>
            <person name="Flood B.E."/>
            <person name="Jones D.S."/>
            <person name="Bailey J.V."/>
        </authorList>
    </citation>
    <scope>NUCLEOTIDE SEQUENCE [LARGE SCALE GENOMIC DNA]</scope>
    <source>
        <strain evidence="5 7">SIP-G1</strain>
    </source>
</reference>
<dbReference type="EMBL" id="CP011412">
    <property type="protein sequence ID" value="AKH20676.1"/>
    <property type="molecule type" value="Genomic_DNA"/>
</dbReference>
<dbReference type="OrthoDB" id="9805514at2"/>
<sequence length="257" mass="28689">MALLEVQDLTISFGGVTAIADLHFEVPESQVYAVIGPNGAGKTTLFNMLSGIYRPNEGSIRFQGQEIVGRRPHQVARMGISRTFQNLQMFFNMSVLDNVKVGCHLRTHSRLWSAALRLPNIRREERQAEEWAREALVFCGLEAYIDQPADALSYGVLKRVEIARALAARPRLLLMDEPAAGLNDTETVEMRELIRRISQTGVSVLLVEHNMGLVMQVSDRILVIDYGSRLAEGLPQEIQNNPKVIEAYLGGEVQYAV</sequence>
<dbReference type="SUPFAM" id="SSF52540">
    <property type="entry name" value="P-loop containing nucleoside triphosphate hydrolases"/>
    <property type="match status" value="1"/>
</dbReference>
<dbReference type="GO" id="GO:0042941">
    <property type="term" value="P:D-alanine transmembrane transport"/>
    <property type="evidence" value="ECO:0007669"/>
    <property type="project" value="TreeGrafter"/>
</dbReference>
<dbReference type="SMART" id="SM00382">
    <property type="entry name" value="AAA"/>
    <property type="match status" value="1"/>
</dbReference>
<dbReference type="AlphaFoldDB" id="A0A0F7JZC9"/>
<dbReference type="KEGG" id="seds:AAY24_10245"/>
<gene>
    <name evidence="5" type="ORF">AAY24_10170</name>
    <name evidence="6" type="ORF">AAY24_10245</name>
</gene>
<dbReference type="InterPro" id="IPR027417">
    <property type="entry name" value="P-loop_NTPase"/>
</dbReference>
<dbReference type="InterPro" id="IPR003439">
    <property type="entry name" value="ABC_transporter-like_ATP-bd"/>
</dbReference>
<dbReference type="Pfam" id="PF12399">
    <property type="entry name" value="BCA_ABC_TP_C"/>
    <property type="match status" value="1"/>
</dbReference>
<evidence type="ECO:0000256" key="3">
    <source>
        <dbReference type="ARBA" id="ARBA00022840"/>
    </source>
</evidence>
<dbReference type="KEGG" id="seds:AAY24_10170"/>
<feature type="domain" description="ABC transporter" evidence="4">
    <location>
        <begin position="4"/>
        <end position="251"/>
    </location>
</feature>
<dbReference type="Gene3D" id="3.40.50.300">
    <property type="entry name" value="P-loop containing nucleotide triphosphate hydrolases"/>
    <property type="match status" value="1"/>
</dbReference>
<dbReference type="InterPro" id="IPR003593">
    <property type="entry name" value="AAA+_ATPase"/>
</dbReference>
<evidence type="ECO:0000256" key="2">
    <source>
        <dbReference type="ARBA" id="ARBA00022741"/>
    </source>
</evidence>
<dbReference type="PROSITE" id="PS50893">
    <property type="entry name" value="ABC_TRANSPORTER_2"/>
    <property type="match status" value="1"/>
</dbReference>
<dbReference type="GO" id="GO:0005304">
    <property type="term" value="F:L-valine transmembrane transporter activity"/>
    <property type="evidence" value="ECO:0007669"/>
    <property type="project" value="TreeGrafter"/>
</dbReference>
<evidence type="ECO:0000256" key="1">
    <source>
        <dbReference type="ARBA" id="ARBA00022448"/>
    </source>
</evidence>
<dbReference type="Proteomes" id="UP000034410">
    <property type="component" value="Chromosome"/>
</dbReference>
<dbReference type="GO" id="GO:1903805">
    <property type="term" value="P:L-valine import across plasma membrane"/>
    <property type="evidence" value="ECO:0007669"/>
    <property type="project" value="TreeGrafter"/>
</dbReference>
<keyword evidence="1" id="KW-0813">Transport</keyword>
<dbReference type="GO" id="GO:0015808">
    <property type="term" value="P:L-alanine transport"/>
    <property type="evidence" value="ECO:0007669"/>
    <property type="project" value="TreeGrafter"/>
</dbReference>
<dbReference type="Pfam" id="PF00005">
    <property type="entry name" value="ABC_tran"/>
    <property type="match status" value="1"/>
</dbReference>
<dbReference type="GO" id="GO:0016887">
    <property type="term" value="F:ATP hydrolysis activity"/>
    <property type="evidence" value="ECO:0007669"/>
    <property type="project" value="InterPro"/>
</dbReference>
<keyword evidence="3" id="KW-0067">ATP-binding</keyword>
<dbReference type="GO" id="GO:0015192">
    <property type="term" value="F:L-phenylalanine transmembrane transporter activity"/>
    <property type="evidence" value="ECO:0007669"/>
    <property type="project" value="TreeGrafter"/>
</dbReference>
<dbReference type="CDD" id="cd03219">
    <property type="entry name" value="ABC_Mj1267_LivG_branched"/>
    <property type="match status" value="1"/>
</dbReference>
<dbReference type="GO" id="GO:1903806">
    <property type="term" value="P:L-isoleucine import across plasma membrane"/>
    <property type="evidence" value="ECO:0007669"/>
    <property type="project" value="TreeGrafter"/>
</dbReference>
<dbReference type="RefSeq" id="WP_046859597.1">
    <property type="nucleotide sequence ID" value="NZ_CP011412.1"/>
</dbReference>
<proteinExistence type="predicted"/>
<evidence type="ECO:0000313" key="6">
    <source>
        <dbReference type="EMBL" id="AKH20676.1"/>
    </source>
</evidence>
<evidence type="ECO:0000313" key="7">
    <source>
        <dbReference type="Proteomes" id="UP000034410"/>
    </source>
</evidence>
<accession>A0A0F7JZC9</accession>
<dbReference type="InterPro" id="IPR051120">
    <property type="entry name" value="ABC_AA/LPS_Transport"/>
</dbReference>
<dbReference type="PANTHER" id="PTHR45772">
    <property type="entry name" value="CONSERVED COMPONENT OF ABC TRANSPORTER FOR NATURAL AMINO ACIDS-RELATED"/>
    <property type="match status" value="1"/>
</dbReference>
<dbReference type="EMBL" id="CP011412">
    <property type="protein sequence ID" value="AKH20664.1"/>
    <property type="molecule type" value="Genomic_DNA"/>
</dbReference>
<dbReference type="InterPro" id="IPR032823">
    <property type="entry name" value="BCA_ABC_TP_C"/>
</dbReference>
<dbReference type="FunFam" id="3.40.50.300:FF:000421">
    <property type="entry name" value="Branched-chain amino acid ABC transporter ATP-binding protein"/>
    <property type="match status" value="1"/>
</dbReference>
<dbReference type="PANTHER" id="PTHR45772:SF7">
    <property type="entry name" value="AMINO ACID ABC TRANSPORTER ATP-BINDING PROTEIN"/>
    <property type="match status" value="1"/>
</dbReference>